<reference evidence="9" key="1">
    <citation type="submission" date="2021-10" db="EMBL/GenBank/DDBJ databases">
        <title>Anaerobic single-cell dispensing facilitates the cultivation of human gut bacteria.</title>
        <authorList>
            <person name="Afrizal A."/>
        </authorList>
    </citation>
    <scope>NUCLEOTIDE SEQUENCE</scope>
    <source>
        <strain evidence="9">CLA-AA-H204</strain>
    </source>
</reference>
<dbReference type="Pfam" id="PF00589">
    <property type="entry name" value="Phage_integrase"/>
    <property type="match status" value="1"/>
</dbReference>
<dbReference type="RefSeq" id="WP_227710837.1">
    <property type="nucleotide sequence ID" value="NZ_JAJEQW010000021.1"/>
</dbReference>
<dbReference type="PROSITE" id="PS51900">
    <property type="entry name" value="CB"/>
    <property type="match status" value="1"/>
</dbReference>
<dbReference type="InterPro" id="IPR044068">
    <property type="entry name" value="CB"/>
</dbReference>
<dbReference type="Gene3D" id="1.10.443.10">
    <property type="entry name" value="Intergrase catalytic core"/>
    <property type="match status" value="1"/>
</dbReference>
<sequence length="312" mass="36214">MHDFNFEMNQYLTYCRTQKRLDGKTLKAYRIDLTQFGVSLAAAFPSAYSISDISPAILESYVASLHEQFKPKTVKRKLASLKAFFHYLDYRDRIVSNPFNKLHIKFREPVILPKTIPLPTIELLLSSIYHQYSHAATDFQRKNALRDAAVIELLFATGIRISELCSITPDDINLSNRTLLIFGKGSKERLLQIGNDDVVHTLLEYRKCYLPDIKRTDRFFVNQAGRPLSDQYVRRTIRKYCSLASIDMHITPHMFRHTFATSLLEADVDIRYIQEMLGHSSIHITEIYTHVSTAKQRDILMNKHPRKNFRVG</sequence>
<name>A0AAW4WFX9_9FIRM</name>
<evidence type="ECO:0000256" key="3">
    <source>
        <dbReference type="ARBA" id="ARBA00022908"/>
    </source>
</evidence>
<dbReference type="InterPro" id="IPR004107">
    <property type="entry name" value="Integrase_SAM-like_N"/>
</dbReference>
<keyword evidence="3" id="KW-0229">DNA integration</keyword>
<evidence type="ECO:0000256" key="6">
    <source>
        <dbReference type="PROSITE-ProRule" id="PRU01248"/>
    </source>
</evidence>
<dbReference type="GO" id="GO:0003677">
    <property type="term" value="F:DNA binding"/>
    <property type="evidence" value="ECO:0007669"/>
    <property type="project" value="UniProtKB-UniRule"/>
</dbReference>
<dbReference type="GO" id="GO:0006310">
    <property type="term" value="P:DNA recombination"/>
    <property type="evidence" value="ECO:0007669"/>
    <property type="project" value="UniProtKB-KW"/>
</dbReference>
<protein>
    <submittedName>
        <fullName evidence="9">Tyrosine-type recombinase/integrase</fullName>
    </submittedName>
</protein>
<keyword evidence="4 6" id="KW-0238">DNA-binding</keyword>
<accession>A0AAW4WFX9</accession>
<dbReference type="PANTHER" id="PTHR30349">
    <property type="entry name" value="PHAGE INTEGRASE-RELATED"/>
    <property type="match status" value="1"/>
</dbReference>
<feature type="domain" description="Tyr recombinase" evidence="7">
    <location>
        <begin position="111"/>
        <end position="301"/>
    </location>
</feature>
<evidence type="ECO:0000259" key="8">
    <source>
        <dbReference type="PROSITE" id="PS51900"/>
    </source>
</evidence>
<dbReference type="GO" id="GO:0015074">
    <property type="term" value="P:DNA integration"/>
    <property type="evidence" value="ECO:0007669"/>
    <property type="project" value="UniProtKB-KW"/>
</dbReference>
<dbReference type="Pfam" id="PF02899">
    <property type="entry name" value="Phage_int_SAM_1"/>
    <property type="match status" value="1"/>
</dbReference>
<dbReference type="PROSITE" id="PS51898">
    <property type="entry name" value="TYR_RECOMBINASE"/>
    <property type="match status" value="1"/>
</dbReference>
<comment type="function">
    <text evidence="1">Site-specific tyrosine recombinase, which acts by catalyzing the cutting and rejoining of the recombining DNA molecules.</text>
</comment>
<evidence type="ECO:0000259" key="7">
    <source>
        <dbReference type="PROSITE" id="PS51898"/>
    </source>
</evidence>
<keyword evidence="5" id="KW-0233">DNA recombination</keyword>
<dbReference type="SUPFAM" id="SSF56349">
    <property type="entry name" value="DNA breaking-rejoining enzymes"/>
    <property type="match status" value="1"/>
</dbReference>
<evidence type="ECO:0000256" key="4">
    <source>
        <dbReference type="ARBA" id="ARBA00023125"/>
    </source>
</evidence>
<dbReference type="InterPro" id="IPR002104">
    <property type="entry name" value="Integrase_catalytic"/>
</dbReference>
<dbReference type="InterPro" id="IPR010998">
    <property type="entry name" value="Integrase_recombinase_N"/>
</dbReference>
<dbReference type="EMBL" id="JAJEQW010000021">
    <property type="protein sequence ID" value="MCC2243434.1"/>
    <property type="molecule type" value="Genomic_DNA"/>
</dbReference>
<dbReference type="InterPro" id="IPR050090">
    <property type="entry name" value="Tyrosine_recombinase_XerCD"/>
</dbReference>
<evidence type="ECO:0000313" key="9">
    <source>
        <dbReference type="EMBL" id="MCC2243434.1"/>
    </source>
</evidence>
<dbReference type="InterPro" id="IPR013762">
    <property type="entry name" value="Integrase-like_cat_sf"/>
</dbReference>
<evidence type="ECO:0000256" key="5">
    <source>
        <dbReference type="ARBA" id="ARBA00023172"/>
    </source>
</evidence>
<dbReference type="Gene3D" id="1.10.150.130">
    <property type="match status" value="1"/>
</dbReference>
<dbReference type="InterPro" id="IPR011010">
    <property type="entry name" value="DNA_brk_join_enz"/>
</dbReference>
<proteinExistence type="inferred from homology"/>
<comment type="caution">
    <text evidence="9">The sequence shown here is derived from an EMBL/GenBank/DDBJ whole genome shotgun (WGS) entry which is preliminary data.</text>
</comment>
<dbReference type="Proteomes" id="UP001198893">
    <property type="component" value="Unassembled WGS sequence"/>
</dbReference>
<gene>
    <name evidence="9" type="ORF">LKD47_14220</name>
</gene>
<dbReference type="AlphaFoldDB" id="A0AAW4WFX9"/>
<comment type="similarity">
    <text evidence="2">Belongs to the 'phage' integrase family.</text>
</comment>
<dbReference type="PANTHER" id="PTHR30349:SF41">
    <property type="entry name" value="INTEGRASE_RECOMBINASE PROTEIN MJ0367-RELATED"/>
    <property type="match status" value="1"/>
</dbReference>
<evidence type="ECO:0000256" key="2">
    <source>
        <dbReference type="ARBA" id="ARBA00008857"/>
    </source>
</evidence>
<organism evidence="9 10">
    <name type="scientific">Roseburia amylophila</name>
    <dbReference type="NCBI Taxonomy" id="2981794"/>
    <lineage>
        <taxon>Bacteria</taxon>
        <taxon>Bacillati</taxon>
        <taxon>Bacillota</taxon>
        <taxon>Clostridia</taxon>
        <taxon>Lachnospirales</taxon>
        <taxon>Lachnospiraceae</taxon>
        <taxon>Roseburia</taxon>
    </lineage>
</organism>
<feature type="domain" description="Core-binding (CB)" evidence="8">
    <location>
        <begin position="2"/>
        <end position="89"/>
    </location>
</feature>
<evidence type="ECO:0000256" key="1">
    <source>
        <dbReference type="ARBA" id="ARBA00003283"/>
    </source>
</evidence>
<evidence type="ECO:0000313" key="10">
    <source>
        <dbReference type="Proteomes" id="UP001198893"/>
    </source>
</evidence>